<keyword evidence="2" id="KW-1185">Reference proteome</keyword>
<name>A0A5C8V746_9FLAO</name>
<dbReference type="EMBL" id="VRUR01000001">
    <property type="protein sequence ID" value="TXN37735.1"/>
    <property type="molecule type" value="Genomic_DNA"/>
</dbReference>
<accession>A0A5C8V746</accession>
<proteinExistence type="predicted"/>
<dbReference type="Proteomes" id="UP000321456">
    <property type="component" value="Unassembled WGS sequence"/>
</dbReference>
<evidence type="ECO:0000313" key="1">
    <source>
        <dbReference type="EMBL" id="TXN37735.1"/>
    </source>
</evidence>
<dbReference type="AlphaFoldDB" id="A0A5C8V746"/>
<sequence>MSFSLIAPKVTLVSTLVLILFPVLVFSNNNAANLDMVYSGNSECKEYIFETIKRISEFYDHDIHMTQTTLEGTLEVKADPTNYYWPGLGKVNLIERLSCLKEQKTRDIADFKKNNVCPSNEELIMEQAIQMAIAYYTDGWSLILPPAWTHVDVGELFKGNVLGGENSMPNEAKREIYNVLGMGENHTIRQVLDNPLQPNKWGVKLDAPKIEIPKLPKVRIELPPIPNPLDW</sequence>
<evidence type="ECO:0000313" key="2">
    <source>
        <dbReference type="Proteomes" id="UP000321456"/>
    </source>
</evidence>
<reference evidence="1 2" key="1">
    <citation type="submission" date="2019-08" db="EMBL/GenBank/DDBJ databases">
        <title>Professor.</title>
        <authorList>
            <person name="Park J.S."/>
        </authorList>
    </citation>
    <scope>NUCLEOTIDE SEQUENCE [LARGE SCALE GENOMIC DNA]</scope>
    <source>
        <strain evidence="1 2">176CP5-101</strain>
    </source>
</reference>
<comment type="caution">
    <text evidence="1">The sequence shown here is derived from an EMBL/GenBank/DDBJ whole genome shotgun (WGS) entry which is preliminary data.</text>
</comment>
<protein>
    <submittedName>
        <fullName evidence="1">Uncharacterized protein</fullName>
    </submittedName>
</protein>
<organism evidence="1 2">
    <name type="scientific">Flagellimonas hymeniacidonis</name>
    <dbReference type="NCBI Taxonomy" id="2603628"/>
    <lineage>
        <taxon>Bacteria</taxon>
        <taxon>Pseudomonadati</taxon>
        <taxon>Bacteroidota</taxon>
        <taxon>Flavobacteriia</taxon>
        <taxon>Flavobacteriales</taxon>
        <taxon>Flavobacteriaceae</taxon>
        <taxon>Flagellimonas</taxon>
    </lineage>
</organism>
<gene>
    <name evidence="1" type="ORF">FVB32_05450</name>
</gene>
<dbReference type="RefSeq" id="WP_147741952.1">
    <property type="nucleotide sequence ID" value="NZ_VRUR01000001.1"/>
</dbReference>